<keyword evidence="9" id="KW-0520">NAD</keyword>
<feature type="compositionally biased region" description="Basic and acidic residues" evidence="12">
    <location>
        <begin position="160"/>
        <end position="177"/>
    </location>
</feature>
<dbReference type="PRINTS" id="PR00320">
    <property type="entry name" value="GPROTEINBRPT"/>
</dbReference>
<dbReference type="InterPro" id="IPR036047">
    <property type="entry name" value="F-box-like_dom_sf"/>
</dbReference>
<dbReference type="EMBL" id="CADEAL010004417">
    <property type="protein sequence ID" value="CAB1459102.1"/>
    <property type="molecule type" value="Genomic_DNA"/>
</dbReference>
<comment type="cofactor">
    <cofactor evidence="2">
        <name>NAD(+)</name>
        <dbReference type="ChEBI" id="CHEBI:57540"/>
    </cofactor>
</comment>
<comment type="similarity">
    <text evidence="4">Belongs to the deoxyhypusine synthase family.</text>
</comment>
<dbReference type="InterPro" id="IPR002773">
    <property type="entry name" value="Deoxyhypusine_synthase"/>
</dbReference>
<evidence type="ECO:0000256" key="1">
    <source>
        <dbReference type="ARBA" id="ARBA00000952"/>
    </source>
</evidence>
<dbReference type="Pfam" id="PF01916">
    <property type="entry name" value="DS"/>
    <property type="match status" value="1"/>
</dbReference>
<dbReference type="SMART" id="SM00320">
    <property type="entry name" value="WD40"/>
    <property type="match status" value="4"/>
</dbReference>
<dbReference type="InterPro" id="IPR001810">
    <property type="entry name" value="F-box_dom"/>
</dbReference>
<evidence type="ECO:0000256" key="6">
    <source>
        <dbReference type="ARBA" id="ARBA00022574"/>
    </source>
</evidence>
<evidence type="ECO:0000256" key="7">
    <source>
        <dbReference type="ARBA" id="ARBA00022679"/>
    </source>
</evidence>
<dbReference type="Pfam" id="PF00400">
    <property type="entry name" value="WD40"/>
    <property type="match status" value="3"/>
</dbReference>
<proteinExistence type="inferred from homology"/>
<dbReference type="EC" id="2.5.1.46" evidence="5"/>
<dbReference type="FunFam" id="3.40.910.10:FF:000001">
    <property type="entry name" value="Probable deoxyhypusine synthase"/>
    <property type="match status" value="1"/>
</dbReference>
<dbReference type="SUPFAM" id="SSF81383">
    <property type="entry name" value="F-box domain"/>
    <property type="match status" value="1"/>
</dbReference>
<evidence type="ECO:0000256" key="9">
    <source>
        <dbReference type="ARBA" id="ARBA00023027"/>
    </source>
</evidence>
<dbReference type="InterPro" id="IPR001680">
    <property type="entry name" value="WD40_rpt"/>
</dbReference>
<name>A0A9N7W1G9_PLEPL</name>
<evidence type="ECO:0000256" key="3">
    <source>
        <dbReference type="ARBA" id="ARBA00005041"/>
    </source>
</evidence>
<dbReference type="SUPFAM" id="SSF50978">
    <property type="entry name" value="WD40 repeat-like"/>
    <property type="match status" value="1"/>
</dbReference>
<sequence>MSDVRVNLGEPCPAPVRPPSNEAPWPDLQSPQPAGQPSSADASPSPCAETNGLLSLPWEIITHIASYLPAQYVTTVLPKVCQKLGYLLKDTSSWRLRARRLIGSQAGFPVGPREDFDWPTACLEMEQLIICWKGRAQLLPGQAQQEEEESHQVRQQQQARQDREPGEEGQDDGREAEVEGAGVAVIEEERDHRMRFDGEDGALNHQENLADPGNLGNGRQGEMEQSQTCRCPSPPSALERITIPTNHNDSVNSVLLVGGEGKVCATASRDRNVKLWDLQVGSTGTLLHTLGGQDASHTHRGWVWCLASRGSLMVSGGFDSSVRLWDLQAGGAVGGLIRTDSAVLCLSCQTDVLLAGTMNKRITMWDTRDDKYIISGSTDGTVAVYDRRAGKVLKKLQLTSHLRSMSYSGSEVWAGDCKGMLRSFSMQAGTLKDKWSKFDVGHTAMVTGVHRSHGSLYTCSSDRTVKVSSTATTAEFYICLHELQANGQNTTEMADCAPSVATEAVLMPSCELPENMTKIKGYDFNQGVDLHQVLKSYLTTGFQASSLSLAIQQINLMIEKRLEPVEAGEGAESGESSPRSGCTIFLGYTSNLISSGVRESIRYLAEHKMVDVIVTTAGGIEEDFIKCLAHTYLGDFSLPGKELRLKGINRIGNLLVPNDNYCKFEDWVIPILDQMLLEQNTEGTRWTPSKMIHRLGKEINNTESVYYWAYKNNIPVFSPALTDGSLGDMIYFHSFKSPGLVLDIVEDIRRMNSQAVFAKKSGMIILGGGLVKHHIANANLMRNGADYAVFVNTGQEFDGSDSGARPDEAVSWGKIRTDAKPVKVYADASLVFPLIVAETFALHADKLTAGKKAD</sequence>
<dbReference type="PANTHER" id="PTHR11703:SF0">
    <property type="entry name" value="DEOXYHYPUSINE SYNTHASE"/>
    <property type="match status" value="1"/>
</dbReference>
<dbReference type="Gene3D" id="3.40.910.10">
    <property type="entry name" value="Deoxyhypusine synthase"/>
    <property type="match status" value="1"/>
</dbReference>
<dbReference type="PROSITE" id="PS50181">
    <property type="entry name" value="FBOX"/>
    <property type="match status" value="1"/>
</dbReference>
<keyword evidence="15" id="KW-1185">Reference proteome</keyword>
<dbReference type="CDD" id="cd22135">
    <property type="entry name" value="F-box_FBXW9"/>
    <property type="match status" value="1"/>
</dbReference>
<comment type="pathway">
    <text evidence="3">Protein modification; eIF5A hypusination.</text>
</comment>
<evidence type="ECO:0000313" key="14">
    <source>
        <dbReference type="EMBL" id="CAB1459102.1"/>
    </source>
</evidence>
<dbReference type="InterPro" id="IPR036322">
    <property type="entry name" value="WD40_repeat_dom_sf"/>
</dbReference>
<dbReference type="InterPro" id="IPR015943">
    <property type="entry name" value="WD40/YVTN_repeat-like_dom_sf"/>
</dbReference>
<feature type="region of interest" description="Disordered" evidence="12">
    <location>
        <begin position="203"/>
        <end position="234"/>
    </location>
</feature>
<dbReference type="InterPro" id="IPR020472">
    <property type="entry name" value="WD40_PAC1"/>
</dbReference>
<dbReference type="PROSITE" id="PS00678">
    <property type="entry name" value="WD_REPEATS_1"/>
    <property type="match status" value="2"/>
</dbReference>
<dbReference type="Proteomes" id="UP001153269">
    <property type="component" value="Unassembled WGS sequence"/>
</dbReference>
<dbReference type="AlphaFoldDB" id="A0A9N7W1G9"/>
<evidence type="ECO:0000256" key="12">
    <source>
        <dbReference type="SAM" id="MobiDB-lite"/>
    </source>
</evidence>
<feature type="repeat" description="WD" evidence="11">
    <location>
        <begin position="244"/>
        <end position="286"/>
    </location>
</feature>
<dbReference type="InterPro" id="IPR029035">
    <property type="entry name" value="DHS-like_NAD/FAD-binding_dom"/>
</dbReference>
<gene>
    <name evidence="14" type="ORF">PLEPLA_LOCUS46938</name>
</gene>
<evidence type="ECO:0000313" key="15">
    <source>
        <dbReference type="Proteomes" id="UP001153269"/>
    </source>
</evidence>
<dbReference type="Gene3D" id="2.130.10.10">
    <property type="entry name" value="YVTN repeat-like/Quinoprotein amine dehydrogenase"/>
    <property type="match status" value="2"/>
</dbReference>
<dbReference type="NCBIfam" id="TIGR00321">
    <property type="entry name" value="dhys"/>
    <property type="match status" value="1"/>
</dbReference>
<reference evidence="14" key="1">
    <citation type="submission" date="2020-03" db="EMBL/GenBank/DDBJ databases">
        <authorList>
            <person name="Weist P."/>
        </authorList>
    </citation>
    <scope>NUCLEOTIDE SEQUENCE</scope>
</reference>
<evidence type="ECO:0000256" key="2">
    <source>
        <dbReference type="ARBA" id="ARBA00001911"/>
    </source>
</evidence>
<comment type="caution">
    <text evidence="14">The sequence shown here is derived from an EMBL/GenBank/DDBJ whole genome shotgun (WGS) entry which is preliminary data.</text>
</comment>
<feature type="domain" description="F-box" evidence="13">
    <location>
        <begin position="50"/>
        <end position="97"/>
    </location>
</feature>
<dbReference type="InterPro" id="IPR036982">
    <property type="entry name" value="Deoxyhypusine_synthase_sf"/>
</dbReference>
<accession>A0A9N7W1G9</accession>
<dbReference type="PANTHER" id="PTHR11703">
    <property type="entry name" value="DEOXYHYPUSINE SYNTHASE"/>
    <property type="match status" value="1"/>
</dbReference>
<evidence type="ECO:0000256" key="10">
    <source>
        <dbReference type="ARBA" id="ARBA00023256"/>
    </source>
</evidence>
<evidence type="ECO:0000256" key="11">
    <source>
        <dbReference type="PROSITE-ProRule" id="PRU00221"/>
    </source>
</evidence>
<evidence type="ECO:0000259" key="13">
    <source>
        <dbReference type="PROSITE" id="PS50181"/>
    </source>
</evidence>
<keyword evidence="7" id="KW-0808">Transferase</keyword>
<dbReference type="PROSITE" id="PS50082">
    <property type="entry name" value="WD_REPEATS_2"/>
    <property type="match status" value="2"/>
</dbReference>
<feature type="region of interest" description="Disordered" evidence="12">
    <location>
        <begin position="1"/>
        <end position="48"/>
    </location>
</feature>
<feature type="region of interest" description="Disordered" evidence="12">
    <location>
        <begin position="142"/>
        <end position="190"/>
    </location>
</feature>
<keyword evidence="6 11" id="KW-0853">WD repeat</keyword>
<keyword evidence="10" id="KW-0386">Hypusine biosynthesis</keyword>
<feature type="compositionally biased region" description="Low complexity" evidence="12">
    <location>
        <begin position="29"/>
        <end position="46"/>
    </location>
</feature>
<comment type="catalytic activity">
    <reaction evidence="1">
        <text>[eIF5A protein]-L-lysine + spermidine = [eIF5A protein]-deoxyhypusine + propane-1,3-diamine</text>
        <dbReference type="Rhea" id="RHEA:33299"/>
        <dbReference type="Rhea" id="RHEA-COMP:10143"/>
        <dbReference type="Rhea" id="RHEA-COMP:10144"/>
        <dbReference type="ChEBI" id="CHEBI:29969"/>
        <dbReference type="ChEBI" id="CHEBI:57484"/>
        <dbReference type="ChEBI" id="CHEBI:57834"/>
        <dbReference type="ChEBI" id="CHEBI:82657"/>
        <dbReference type="EC" id="2.5.1.46"/>
    </reaction>
</comment>
<protein>
    <recommendedName>
        <fullName evidence="5">deoxyhypusine synthase</fullName>
        <ecNumber evidence="5">2.5.1.46</ecNumber>
    </recommendedName>
</protein>
<evidence type="ECO:0000256" key="5">
    <source>
        <dbReference type="ARBA" id="ARBA00012683"/>
    </source>
</evidence>
<dbReference type="InterPro" id="IPR019775">
    <property type="entry name" value="WD40_repeat_CS"/>
</dbReference>
<evidence type="ECO:0000256" key="4">
    <source>
        <dbReference type="ARBA" id="ARBA00009892"/>
    </source>
</evidence>
<organism evidence="14 15">
    <name type="scientific">Pleuronectes platessa</name>
    <name type="common">European plaice</name>
    <dbReference type="NCBI Taxonomy" id="8262"/>
    <lineage>
        <taxon>Eukaryota</taxon>
        <taxon>Metazoa</taxon>
        <taxon>Chordata</taxon>
        <taxon>Craniata</taxon>
        <taxon>Vertebrata</taxon>
        <taxon>Euteleostomi</taxon>
        <taxon>Actinopterygii</taxon>
        <taxon>Neopterygii</taxon>
        <taxon>Teleostei</taxon>
        <taxon>Neoteleostei</taxon>
        <taxon>Acanthomorphata</taxon>
        <taxon>Carangaria</taxon>
        <taxon>Pleuronectiformes</taxon>
        <taxon>Pleuronectoidei</taxon>
        <taxon>Pleuronectidae</taxon>
        <taxon>Pleuronectes</taxon>
    </lineage>
</organism>
<feature type="repeat" description="WD" evidence="11">
    <location>
        <begin position="310"/>
        <end position="335"/>
    </location>
</feature>
<dbReference type="GO" id="GO:0034038">
    <property type="term" value="F:deoxyhypusine synthase activity"/>
    <property type="evidence" value="ECO:0007669"/>
    <property type="project" value="UniProtKB-EC"/>
</dbReference>
<evidence type="ECO:0000256" key="8">
    <source>
        <dbReference type="ARBA" id="ARBA00022737"/>
    </source>
</evidence>
<dbReference type="GO" id="GO:0005737">
    <property type="term" value="C:cytoplasm"/>
    <property type="evidence" value="ECO:0007669"/>
    <property type="project" value="TreeGrafter"/>
</dbReference>
<keyword evidence="8" id="KW-0677">Repeat</keyword>
<dbReference type="SUPFAM" id="SSF52467">
    <property type="entry name" value="DHS-like NAD/FAD-binding domain"/>
    <property type="match status" value="1"/>
</dbReference>